<sequence>MSSLIYVVAAIAVLVLLLALVYIFYPSLIRRMSSTAHRQPETDELTRIRHAEKAEDADKKEKALYNAWLATQRLRRLQIEACLPTAIRDGQLTLLYEPQYELAGGVLRGVEAQLIFNHPELGEMPLRDFLRVAESTNMTAQISEWTIRQACEAFTRIKARFPERVLKLTINVTGSQLESNGFEALVKDTLLATDISPNQLELALTEGSSLSSVEAAALQVEALKAIGVRLALDKFGSTRHSTHFLRTLPFDTIKLVPKHVHDIGSVKERDMTGAMIGFFKHLGYTVVAEGLETYEQLTYLKKYKCDYAQGRLFGKLLQEDELSVLFLVS</sequence>
<dbReference type="Proteomes" id="UP001596113">
    <property type="component" value="Unassembled WGS sequence"/>
</dbReference>
<organism evidence="3 4">
    <name type="scientific">Cohnella soli</name>
    <dbReference type="NCBI Taxonomy" id="425005"/>
    <lineage>
        <taxon>Bacteria</taxon>
        <taxon>Bacillati</taxon>
        <taxon>Bacillota</taxon>
        <taxon>Bacilli</taxon>
        <taxon>Bacillales</taxon>
        <taxon>Paenibacillaceae</taxon>
        <taxon>Cohnella</taxon>
    </lineage>
</organism>
<dbReference type="RefSeq" id="WP_378138479.1">
    <property type="nucleotide sequence ID" value="NZ_JBHSMI010000052.1"/>
</dbReference>
<dbReference type="PROSITE" id="PS50883">
    <property type="entry name" value="EAL"/>
    <property type="match status" value="1"/>
</dbReference>
<evidence type="ECO:0000256" key="1">
    <source>
        <dbReference type="SAM" id="Phobius"/>
    </source>
</evidence>
<dbReference type="InterPro" id="IPR050706">
    <property type="entry name" value="Cyclic-di-GMP_PDE-like"/>
</dbReference>
<keyword evidence="1" id="KW-1133">Transmembrane helix</keyword>
<keyword evidence="1" id="KW-0812">Transmembrane</keyword>
<evidence type="ECO:0000313" key="4">
    <source>
        <dbReference type="Proteomes" id="UP001596113"/>
    </source>
</evidence>
<proteinExistence type="predicted"/>
<protein>
    <submittedName>
        <fullName evidence="3">EAL domain-containing protein</fullName>
    </submittedName>
</protein>
<dbReference type="CDD" id="cd01948">
    <property type="entry name" value="EAL"/>
    <property type="match status" value="1"/>
</dbReference>
<dbReference type="PANTHER" id="PTHR33121:SF79">
    <property type="entry name" value="CYCLIC DI-GMP PHOSPHODIESTERASE PDED-RELATED"/>
    <property type="match status" value="1"/>
</dbReference>
<evidence type="ECO:0000313" key="3">
    <source>
        <dbReference type="EMBL" id="MFC5406403.1"/>
    </source>
</evidence>
<dbReference type="SUPFAM" id="SSF141868">
    <property type="entry name" value="EAL domain-like"/>
    <property type="match status" value="1"/>
</dbReference>
<dbReference type="InterPro" id="IPR035919">
    <property type="entry name" value="EAL_sf"/>
</dbReference>
<reference evidence="4" key="1">
    <citation type="journal article" date="2019" name="Int. J. Syst. Evol. Microbiol.">
        <title>The Global Catalogue of Microorganisms (GCM) 10K type strain sequencing project: providing services to taxonomists for standard genome sequencing and annotation.</title>
        <authorList>
            <consortium name="The Broad Institute Genomics Platform"/>
            <consortium name="The Broad Institute Genome Sequencing Center for Infectious Disease"/>
            <person name="Wu L."/>
            <person name="Ma J."/>
        </authorList>
    </citation>
    <scope>NUCLEOTIDE SEQUENCE [LARGE SCALE GENOMIC DNA]</scope>
    <source>
        <strain evidence="4">CGMCC 1.18575</strain>
    </source>
</reference>
<dbReference type="SMART" id="SM00052">
    <property type="entry name" value="EAL"/>
    <property type="match status" value="1"/>
</dbReference>
<keyword evidence="1" id="KW-0472">Membrane</keyword>
<feature type="transmembrane region" description="Helical" evidence="1">
    <location>
        <begin position="6"/>
        <end position="25"/>
    </location>
</feature>
<comment type="caution">
    <text evidence="3">The sequence shown here is derived from an EMBL/GenBank/DDBJ whole genome shotgun (WGS) entry which is preliminary data.</text>
</comment>
<dbReference type="Gene3D" id="3.20.20.450">
    <property type="entry name" value="EAL domain"/>
    <property type="match status" value="1"/>
</dbReference>
<dbReference type="InterPro" id="IPR001633">
    <property type="entry name" value="EAL_dom"/>
</dbReference>
<keyword evidence="4" id="KW-1185">Reference proteome</keyword>
<accession>A0ABW0I0X8</accession>
<evidence type="ECO:0000259" key="2">
    <source>
        <dbReference type="PROSITE" id="PS50883"/>
    </source>
</evidence>
<dbReference type="PANTHER" id="PTHR33121">
    <property type="entry name" value="CYCLIC DI-GMP PHOSPHODIESTERASE PDEF"/>
    <property type="match status" value="1"/>
</dbReference>
<name>A0ABW0I0X8_9BACL</name>
<gene>
    <name evidence="3" type="ORF">ACFPOF_27035</name>
</gene>
<dbReference type="EMBL" id="JBHSMI010000052">
    <property type="protein sequence ID" value="MFC5406403.1"/>
    <property type="molecule type" value="Genomic_DNA"/>
</dbReference>
<dbReference type="Pfam" id="PF00563">
    <property type="entry name" value="EAL"/>
    <property type="match status" value="1"/>
</dbReference>
<feature type="domain" description="EAL" evidence="2">
    <location>
        <begin position="76"/>
        <end position="329"/>
    </location>
</feature>